<dbReference type="AlphaFoldDB" id="A0A7U8C940"/>
<comment type="caution">
    <text evidence="1">The sequence shown here is derived from an EMBL/GenBank/DDBJ whole genome shotgun (WGS) entry which is preliminary data.</text>
</comment>
<organism evidence="1 2">
    <name type="scientific">Neptuniibacter caesariensis</name>
    <dbReference type="NCBI Taxonomy" id="207954"/>
    <lineage>
        <taxon>Bacteria</taxon>
        <taxon>Pseudomonadati</taxon>
        <taxon>Pseudomonadota</taxon>
        <taxon>Gammaproteobacteria</taxon>
        <taxon>Oceanospirillales</taxon>
        <taxon>Oceanospirillaceae</taxon>
        <taxon>Neptuniibacter</taxon>
    </lineage>
</organism>
<dbReference type="RefSeq" id="WP_007021869.1">
    <property type="nucleotide sequence ID" value="NZ_CH724126.1"/>
</dbReference>
<protein>
    <recommendedName>
        <fullName evidence="3">Nucleotide-diphospho-sugar transferase domain-containing protein</fullName>
    </recommendedName>
</protein>
<sequence>MSDQQVLLYIVYGEDEVYYNGAKFSILSFLNSLASSDTPPKIIVLTEKPDLFEGYPVEAARITEAMQNAWSMDGKYHFRIKNRGMRYITENYEFAENSKLLFIDADTYFTQNANQLFGLIKDNQALMFLNEGNVNKKKKFSLLQDGMANKTLQLPNFGTYSLSSTSTMWGSLMIGLRPSMFNMLDYADELMLALMHETDIHTIEQFALAEALQTQYSLVEGKEFVSHYSTSGKKAHAESVLRCFFRENSGKTFAEQLTNACAVKLKRGPLTIIKQKLNKRKKA</sequence>
<dbReference type="SUPFAM" id="SSF53448">
    <property type="entry name" value="Nucleotide-diphospho-sugar transferases"/>
    <property type="match status" value="1"/>
</dbReference>
<keyword evidence="2" id="KW-1185">Reference proteome</keyword>
<dbReference type="OrthoDB" id="850028at2"/>
<accession>A0A7U8C940</accession>
<evidence type="ECO:0000313" key="1">
    <source>
        <dbReference type="EMBL" id="EAR62851.1"/>
    </source>
</evidence>
<dbReference type="InterPro" id="IPR029044">
    <property type="entry name" value="Nucleotide-diphossugar_trans"/>
</dbReference>
<evidence type="ECO:0000313" key="2">
    <source>
        <dbReference type="Proteomes" id="UP000002171"/>
    </source>
</evidence>
<name>A0A7U8C940_NEPCE</name>
<dbReference type="Proteomes" id="UP000002171">
    <property type="component" value="Unassembled WGS sequence"/>
</dbReference>
<evidence type="ECO:0008006" key="3">
    <source>
        <dbReference type="Google" id="ProtNLM"/>
    </source>
</evidence>
<proteinExistence type="predicted"/>
<dbReference type="EMBL" id="AAOW01000001">
    <property type="protein sequence ID" value="EAR62851.1"/>
    <property type="molecule type" value="Genomic_DNA"/>
</dbReference>
<reference evidence="1 2" key="1">
    <citation type="submission" date="2006-02" db="EMBL/GenBank/DDBJ databases">
        <authorList>
            <person name="Pinhassi J."/>
            <person name="Pedros-Alio C."/>
            <person name="Ferriera S."/>
            <person name="Johnson J."/>
            <person name="Kravitz S."/>
            <person name="Halpern A."/>
            <person name="Remington K."/>
            <person name="Beeson K."/>
            <person name="Tran B."/>
            <person name="Rogers Y.-H."/>
            <person name="Friedman R."/>
            <person name="Venter J.C."/>
        </authorList>
    </citation>
    <scope>NUCLEOTIDE SEQUENCE [LARGE SCALE GENOMIC DNA]</scope>
    <source>
        <strain evidence="1 2">MED92</strain>
    </source>
</reference>
<gene>
    <name evidence="1" type="ORF">MED92_07026</name>
</gene>